<dbReference type="OrthoDB" id="9790442at2"/>
<dbReference type="InterPro" id="IPR039420">
    <property type="entry name" value="WalR-like"/>
</dbReference>
<dbReference type="Gene3D" id="3.40.50.2300">
    <property type="match status" value="1"/>
</dbReference>
<dbReference type="InterPro" id="IPR036388">
    <property type="entry name" value="WH-like_DNA-bd_sf"/>
</dbReference>
<dbReference type="PANTHER" id="PTHR48111">
    <property type="entry name" value="REGULATOR OF RPOS"/>
    <property type="match status" value="1"/>
</dbReference>
<dbReference type="Gene3D" id="6.10.250.690">
    <property type="match status" value="1"/>
</dbReference>
<name>A0A1E5GAZ5_9ENTE</name>
<evidence type="ECO:0000313" key="11">
    <source>
        <dbReference type="Proteomes" id="UP000095094"/>
    </source>
</evidence>
<keyword evidence="3" id="KW-0805">Transcription regulation</keyword>
<protein>
    <submittedName>
        <fullName evidence="10">DNA-binding response regulator</fullName>
    </submittedName>
</protein>
<dbReference type="PATRIC" id="fig|332950.4.peg.3422"/>
<dbReference type="GO" id="GO:0006355">
    <property type="term" value="P:regulation of DNA-templated transcription"/>
    <property type="evidence" value="ECO:0007669"/>
    <property type="project" value="InterPro"/>
</dbReference>
<evidence type="ECO:0000256" key="1">
    <source>
        <dbReference type="ARBA" id="ARBA00022553"/>
    </source>
</evidence>
<dbReference type="CDD" id="cd17624">
    <property type="entry name" value="REC_OmpR_PmrA-like"/>
    <property type="match status" value="1"/>
</dbReference>
<dbReference type="InterPro" id="IPR011006">
    <property type="entry name" value="CheY-like_superfamily"/>
</dbReference>
<evidence type="ECO:0000256" key="2">
    <source>
        <dbReference type="ARBA" id="ARBA00023012"/>
    </source>
</evidence>
<dbReference type="CDD" id="cd00383">
    <property type="entry name" value="trans_reg_C"/>
    <property type="match status" value="1"/>
</dbReference>
<keyword evidence="5" id="KW-0804">Transcription</keyword>
<feature type="domain" description="Response regulatory" evidence="8">
    <location>
        <begin position="2"/>
        <end position="116"/>
    </location>
</feature>
<feature type="domain" description="OmpR/PhoB-type" evidence="9">
    <location>
        <begin position="124"/>
        <end position="222"/>
    </location>
</feature>
<proteinExistence type="predicted"/>
<sequence length="222" mass="25492">MRILIIEDNRELALSVQRGLEREKFLVDLAFSGLEGEEKAYVNTYDAILLDLNLPDKDGLEILHFLREMNIDSPIIIITARDEIEERAKGLDFGADDYLVKPFELLELTARIRAVIRRFHGRSTPKIKINELVIDPVKRSASYQSNEIILKPKEFDILLCIAHNHPAVVSTEEIAEHVYDENFDPFSSVLRVHIARLKKQLNQVSGKELLKTIRAKGYKLCE</sequence>
<dbReference type="SUPFAM" id="SSF52172">
    <property type="entry name" value="CheY-like"/>
    <property type="match status" value="1"/>
</dbReference>
<dbReference type="SMART" id="SM00448">
    <property type="entry name" value="REC"/>
    <property type="match status" value="1"/>
</dbReference>
<accession>A0A1E5GAZ5</accession>
<keyword evidence="4 7" id="KW-0238">DNA-binding</keyword>
<evidence type="ECO:0000256" key="5">
    <source>
        <dbReference type="ARBA" id="ARBA00023163"/>
    </source>
</evidence>
<organism evidence="10 11">
    <name type="scientific">Enterococcus termitis</name>
    <dbReference type="NCBI Taxonomy" id="332950"/>
    <lineage>
        <taxon>Bacteria</taxon>
        <taxon>Bacillati</taxon>
        <taxon>Bacillota</taxon>
        <taxon>Bacilli</taxon>
        <taxon>Lactobacillales</taxon>
        <taxon>Enterococcaceae</taxon>
        <taxon>Enterococcus</taxon>
    </lineage>
</organism>
<gene>
    <name evidence="10" type="ORF">BCR25_10360</name>
</gene>
<keyword evidence="11" id="KW-1185">Reference proteome</keyword>
<evidence type="ECO:0000313" key="10">
    <source>
        <dbReference type="EMBL" id="OEG09896.1"/>
    </source>
</evidence>
<reference evidence="11" key="1">
    <citation type="submission" date="2016-09" db="EMBL/GenBank/DDBJ databases">
        <authorList>
            <person name="Gulvik C.A."/>
        </authorList>
    </citation>
    <scope>NUCLEOTIDE SEQUENCE [LARGE SCALE GENOMIC DNA]</scope>
    <source>
        <strain evidence="11">LMG 8895</strain>
    </source>
</reference>
<dbReference type="Proteomes" id="UP000095094">
    <property type="component" value="Unassembled WGS sequence"/>
</dbReference>
<evidence type="ECO:0000256" key="4">
    <source>
        <dbReference type="ARBA" id="ARBA00023125"/>
    </source>
</evidence>
<dbReference type="AlphaFoldDB" id="A0A1E5GAZ5"/>
<evidence type="ECO:0000256" key="6">
    <source>
        <dbReference type="PROSITE-ProRule" id="PRU00169"/>
    </source>
</evidence>
<dbReference type="GO" id="GO:0000156">
    <property type="term" value="F:phosphorelay response regulator activity"/>
    <property type="evidence" value="ECO:0007669"/>
    <property type="project" value="TreeGrafter"/>
</dbReference>
<dbReference type="PROSITE" id="PS50110">
    <property type="entry name" value="RESPONSE_REGULATORY"/>
    <property type="match status" value="1"/>
</dbReference>
<dbReference type="PROSITE" id="PS51755">
    <property type="entry name" value="OMPR_PHOB"/>
    <property type="match status" value="1"/>
</dbReference>
<dbReference type="GO" id="GO:0000976">
    <property type="term" value="F:transcription cis-regulatory region binding"/>
    <property type="evidence" value="ECO:0007669"/>
    <property type="project" value="TreeGrafter"/>
</dbReference>
<dbReference type="Pfam" id="PF00072">
    <property type="entry name" value="Response_reg"/>
    <property type="match status" value="1"/>
</dbReference>
<dbReference type="Pfam" id="PF00486">
    <property type="entry name" value="Trans_reg_C"/>
    <property type="match status" value="1"/>
</dbReference>
<feature type="modified residue" description="4-aspartylphosphate" evidence="6">
    <location>
        <position position="51"/>
    </location>
</feature>
<evidence type="ECO:0000256" key="7">
    <source>
        <dbReference type="PROSITE-ProRule" id="PRU01091"/>
    </source>
</evidence>
<feature type="DNA-binding region" description="OmpR/PhoB-type" evidence="7">
    <location>
        <begin position="124"/>
        <end position="222"/>
    </location>
</feature>
<keyword evidence="2" id="KW-0902">Two-component regulatory system</keyword>
<evidence type="ECO:0000256" key="3">
    <source>
        <dbReference type="ARBA" id="ARBA00023015"/>
    </source>
</evidence>
<dbReference type="SMART" id="SM00862">
    <property type="entry name" value="Trans_reg_C"/>
    <property type="match status" value="1"/>
</dbReference>
<evidence type="ECO:0000259" key="8">
    <source>
        <dbReference type="PROSITE" id="PS50110"/>
    </source>
</evidence>
<dbReference type="RefSeq" id="WP_069664649.1">
    <property type="nucleotide sequence ID" value="NZ_JBHUJJ010000001.1"/>
</dbReference>
<dbReference type="InterPro" id="IPR001789">
    <property type="entry name" value="Sig_transdc_resp-reg_receiver"/>
</dbReference>
<keyword evidence="1 6" id="KW-0597">Phosphoprotein</keyword>
<dbReference type="Gene3D" id="1.10.10.10">
    <property type="entry name" value="Winged helix-like DNA-binding domain superfamily/Winged helix DNA-binding domain"/>
    <property type="match status" value="1"/>
</dbReference>
<dbReference type="InterPro" id="IPR001867">
    <property type="entry name" value="OmpR/PhoB-type_DNA-bd"/>
</dbReference>
<comment type="caution">
    <text evidence="10">The sequence shown here is derived from an EMBL/GenBank/DDBJ whole genome shotgun (WGS) entry which is preliminary data.</text>
</comment>
<evidence type="ECO:0000259" key="9">
    <source>
        <dbReference type="PROSITE" id="PS51755"/>
    </source>
</evidence>
<dbReference type="GO" id="GO:0005829">
    <property type="term" value="C:cytosol"/>
    <property type="evidence" value="ECO:0007669"/>
    <property type="project" value="TreeGrafter"/>
</dbReference>
<dbReference type="GO" id="GO:0032993">
    <property type="term" value="C:protein-DNA complex"/>
    <property type="evidence" value="ECO:0007669"/>
    <property type="project" value="TreeGrafter"/>
</dbReference>
<dbReference type="PANTHER" id="PTHR48111:SF22">
    <property type="entry name" value="REGULATOR OF RPOS"/>
    <property type="match status" value="1"/>
</dbReference>
<dbReference type="EMBL" id="MIJY01000044">
    <property type="protein sequence ID" value="OEG09896.1"/>
    <property type="molecule type" value="Genomic_DNA"/>
</dbReference>